<organism evidence="3 4">
    <name type="scientific">Flavobacterium silvisoli</name>
    <dbReference type="NCBI Taxonomy" id="2529433"/>
    <lineage>
        <taxon>Bacteria</taxon>
        <taxon>Pseudomonadati</taxon>
        <taxon>Bacteroidota</taxon>
        <taxon>Flavobacteriia</taxon>
        <taxon>Flavobacteriales</taxon>
        <taxon>Flavobacteriaceae</taxon>
        <taxon>Flavobacterium</taxon>
    </lineage>
</organism>
<dbReference type="AlphaFoldDB" id="A0A4Q9YXI3"/>
<reference evidence="3 4" key="1">
    <citation type="submission" date="2019-02" db="EMBL/GenBank/DDBJ databases">
        <title>Flavobacterium sp. RD-2-33 isolated from forest soil.</title>
        <authorList>
            <person name="Chaudhary D.K."/>
        </authorList>
    </citation>
    <scope>NUCLEOTIDE SEQUENCE [LARGE SCALE GENOMIC DNA]</scope>
    <source>
        <strain evidence="3 4">RD-2-33</strain>
    </source>
</reference>
<evidence type="ECO:0000259" key="2">
    <source>
        <dbReference type="Pfam" id="PF18962"/>
    </source>
</evidence>
<evidence type="ECO:0000313" key="4">
    <source>
        <dbReference type="Proteomes" id="UP000293300"/>
    </source>
</evidence>
<comment type="caution">
    <text evidence="3">The sequence shown here is derived from an EMBL/GenBank/DDBJ whole genome shotgun (WGS) entry which is preliminary data.</text>
</comment>
<keyword evidence="1" id="KW-0732">Signal</keyword>
<dbReference type="Proteomes" id="UP000293300">
    <property type="component" value="Unassembled WGS sequence"/>
</dbReference>
<evidence type="ECO:0000256" key="1">
    <source>
        <dbReference type="ARBA" id="ARBA00022729"/>
    </source>
</evidence>
<sequence>MKNYFSLLFLLTVFSSIGQTMDNIVFDYDAAGNQIKRYLIDTNGDRQSSKPVKDANDIVESDFIKADIYDDIKYYPNPVKEELYLSWQLVNDTKVLSMQLYTLNGQFIQKFDKLESTNTYAISFRDLPQAIYSLVLNYSNGEQKSLKIIKH</sequence>
<feature type="domain" description="Secretion system C-terminal sorting" evidence="2">
    <location>
        <begin position="75"/>
        <end position="146"/>
    </location>
</feature>
<name>A0A4Q9YXI3_9FLAO</name>
<dbReference type="NCBIfam" id="TIGR04183">
    <property type="entry name" value="Por_Secre_tail"/>
    <property type="match status" value="1"/>
</dbReference>
<dbReference type="Pfam" id="PF18962">
    <property type="entry name" value="Por_Secre_tail"/>
    <property type="match status" value="1"/>
</dbReference>
<protein>
    <submittedName>
        <fullName evidence="3">T9SS type A sorting domain-containing protein</fullName>
    </submittedName>
</protein>
<dbReference type="RefSeq" id="WP_131476176.1">
    <property type="nucleotide sequence ID" value="NZ_SJPE01000009.1"/>
</dbReference>
<dbReference type="InterPro" id="IPR026444">
    <property type="entry name" value="Secre_tail"/>
</dbReference>
<gene>
    <name evidence="3" type="ORF">EZL74_08455</name>
</gene>
<dbReference type="OrthoDB" id="1266341at2"/>
<dbReference type="EMBL" id="SJPE01000009">
    <property type="protein sequence ID" value="TBX68332.1"/>
    <property type="molecule type" value="Genomic_DNA"/>
</dbReference>
<proteinExistence type="predicted"/>
<accession>A0A4Q9YXI3</accession>
<evidence type="ECO:0000313" key="3">
    <source>
        <dbReference type="EMBL" id="TBX68332.1"/>
    </source>
</evidence>
<keyword evidence="4" id="KW-1185">Reference proteome</keyword>